<comment type="similarity">
    <text evidence="2">Belongs to the AOR/FOR family.</text>
</comment>
<comment type="cofactor">
    <cofactor evidence="8">
        <name>tungstopterin</name>
        <dbReference type="ChEBI" id="CHEBI:30402"/>
    </cofactor>
</comment>
<evidence type="ECO:0000256" key="5">
    <source>
        <dbReference type="ARBA" id="ARBA00023002"/>
    </source>
</evidence>
<evidence type="ECO:0000256" key="8">
    <source>
        <dbReference type="ARBA" id="ARBA00049934"/>
    </source>
</evidence>
<dbReference type="Proteomes" id="UP000005730">
    <property type="component" value="Chromosome"/>
</dbReference>
<dbReference type="Gene3D" id="1.10.569.10">
    <property type="entry name" value="Aldehyde Ferredoxin Oxidoreductase Protein, subunit A, domain 2"/>
    <property type="match status" value="1"/>
</dbReference>
<proteinExistence type="inferred from homology"/>
<keyword evidence="4" id="KW-0479">Metal-binding</keyword>
<dbReference type="SUPFAM" id="SSF48310">
    <property type="entry name" value="Aldehyde ferredoxin oxidoreductase, C-terminal domains"/>
    <property type="match status" value="1"/>
</dbReference>
<dbReference type="SMART" id="SM00790">
    <property type="entry name" value="AFOR_N"/>
    <property type="match status" value="1"/>
</dbReference>
<protein>
    <submittedName>
        <fullName evidence="10">Aldehyde:ferredoxin oxidoreductase</fullName>
    </submittedName>
</protein>
<dbReference type="AlphaFoldDB" id="H0UNN8"/>
<reference evidence="10 11" key="1">
    <citation type="submission" date="2011-10" db="EMBL/GenBank/DDBJ databases">
        <title>The Noncontiguous Finished genome of Thermanaerovibrio velox DSM 12556.</title>
        <authorList>
            <consortium name="US DOE Joint Genome Institute (JGI-PGF)"/>
            <person name="Lucas S."/>
            <person name="Copeland A."/>
            <person name="Lapidus A."/>
            <person name="Glavina del Rio T."/>
            <person name="Dalin E."/>
            <person name="Tice H."/>
            <person name="Bruce D."/>
            <person name="Goodwin L."/>
            <person name="Pitluck S."/>
            <person name="Peters L."/>
            <person name="Mikhailova N."/>
            <person name="Teshima H."/>
            <person name="Kyrpides N."/>
            <person name="Mavromatis K."/>
            <person name="Ivanova N."/>
            <person name="Markowitz V."/>
            <person name="Cheng J.-F."/>
            <person name="Hugenholtz P."/>
            <person name="Woyke T."/>
            <person name="Wu D."/>
            <person name="Spring S."/>
            <person name="Brambilla E.-M."/>
            <person name="Klenk H.-P."/>
            <person name="Eisen J.A."/>
        </authorList>
    </citation>
    <scope>NUCLEOTIDE SEQUENCE [LARGE SCALE GENOMIC DNA]</scope>
    <source>
        <strain evidence="10 11">DSM 12556</strain>
    </source>
</reference>
<dbReference type="HOGENOM" id="CLU_020364_1_0_0"/>
<dbReference type="InterPro" id="IPR013984">
    <property type="entry name" value="Ald_Fedxn_OxRdtase_dom2"/>
</dbReference>
<dbReference type="PANTHER" id="PTHR30038:SF0">
    <property type="entry name" value="TUNGSTEN-CONTAINING ALDEHYDE FERREDOXIN OXIDOREDUCTASE"/>
    <property type="match status" value="1"/>
</dbReference>
<organism evidence="10 11">
    <name type="scientific">Thermanaerovibrio velox DSM 12556</name>
    <dbReference type="NCBI Taxonomy" id="926567"/>
    <lineage>
        <taxon>Bacteria</taxon>
        <taxon>Thermotogati</taxon>
        <taxon>Synergistota</taxon>
        <taxon>Synergistia</taxon>
        <taxon>Synergistales</taxon>
        <taxon>Synergistaceae</taxon>
        <taxon>Thermanaerovibrio</taxon>
    </lineage>
</organism>
<dbReference type="eggNOG" id="COG2414">
    <property type="taxonomic scope" value="Bacteria"/>
</dbReference>
<accession>H0UNN8</accession>
<keyword evidence="7" id="KW-0411">Iron-sulfur</keyword>
<dbReference type="InterPro" id="IPR001203">
    <property type="entry name" value="OxRdtase_Ald_Fedxn_C"/>
</dbReference>
<keyword evidence="6" id="KW-0408">Iron</keyword>
<keyword evidence="3" id="KW-0004">4Fe-4S</keyword>
<dbReference type="InterPro" id="IPR013983">
    <property type="entry name" value="Ald_Fedxn_OxRdtase_N"/>
</dbReference>
<evidence type="ECO:0000313" key="10">
    <source>
        <dbReference type="EMBL" id="EHM10453.1"/>
    </source>
</evidence>
<dbReference type="STRING" id="926567.TheveDRAFT_1334"/>
<evidence type="ECO:0000313" key="11">
    <source>
        <dbReference type="Proteomes" id="UP000005730"/>
    </source>
</evidence>
<dbReference type="InterPro" id="IPR051919">
    <property type="entry name" value="W-dependent_AOR"/>
</dbReference>
<dbReference type="Gene3D" id="1.10.599.10">
    <property type="entry name" value="Aldehyde Ferredoxin Oxidoreductase Protein, subunit A, domain 3"/>
    <property type="match status" value="1"/>
</dbReference>
<evidence type="ECO:0000256" key="6">
    <source>
        <dbReference type="ARBA" id="ARBA00023004"/>
    </source>
</evidence>
<dbReference type="PANTHER" id="PTHR30038">
    <property type="entry name" value="ALDEHYDE FERREDOXIN OXIDOREDUCTASE"/>
    <property type="match status" value="1"/>
</dbReference>
<keyword evidence="11" id="KW-1185">Reference proteome</keyword>
<dbReference type="EMBL" id="CM001377">
    <property type="protein sequence ID" value="EHM10453.1"/>
    <property type="molecule type" value="Genomic_DNA"/>
</dbReference>
<keyword evidence="5" id="KW-0560">Oxidoreductase</keyword>
<dbReference type="GO" id="GO:0051539">
    <property type="term" value="F:4 iron, 4 sulfur cluster binding"/>
    <property type="evidence" value="ECO:0007669"/>
    <property type="project" value="UniProtKB-KW"/>
</dbReference>
<evidence type="ECO:0000256" key="1">
    <source>
        <dbReference type="ARBA" id="ARBA00001966"/>
    </source>
</evidence>
<evidence type="ECO:0000259" key="9">
    <source>
        <dbReference type="SMART" id="SM00790"/>
    </source>
</evidence>
<evidence type="ECO:0000256" key="7">
    <source>
        <dbReference type="ARBA" id="ARBA00023014"/>
    </source>
</evidence>
<sequence length="602" mass="65241">MNGWVGRVLRINLSNHTFSAEPLKEEWARDYLGGRGLGTRYYFEEVGPSVDPLSEGNNIYFVTGPLTGTLAASAGRFNVVAKSPLTGTIGAANSGGYFGPELKYAGWDMVVLEGRSPKPVYVYINNDQVEIRDAEGIWGLETHEATDKLLEQTDPEAKVAVIGPAGENLSLIANIINDKHRAPGRGGMGAVMGSKNLKALVVRGTKGVKVARPEEFLKAAVAAREKLAKHPVTGSGLPLYGTNVLVNILNQNGGLPTRNFRTGVFEGADRISGETQRESRLLKNKGCFGCGIGCGRVSFAESFGHHGEGPEYETSWSFGADCGVDDIDAVAMANYRCNELGLDTISMGATIACAMELYEMGLISREMAGVELNFGNGEALVPMVEAAAYRKGKLGELLAQGSFRLASHFGHPELSMTSKKQEMPAYDPRAIQGIGLNYATSNRGACHVRGYTISPEILGVPQKLDPQSIEEKPGWDKAFQDLTAVVDSVGMCLFTTFGIGAQEISEQLSSAVGIDYSTDDLMKIGERIWNMERLFNLKEGFSAADDVLPQRMTSEPLPEGPHKGKVSRVPEMLPKYYEVRGWTSEGVPTEEKIRELGLDWIR</sequence>
<dbReference type="GO" id="GO:0046872">
    <property type="term" value="F:metal ion binding"/>
    <property type="evidence" value="ECO:0007669"/>
    <property type="project" value="UniProtKB-KW"/>
</dbReference>
<evidence type="ECO:0000256" key="2">
    <source>
        <dbReference type="ARBA" id="ARBA00011032"/>
    </source>
</evidence>
<name>H0UNN8_9BACT</name>
<feature type="domain" description="Aldehyde ferredoxin oxidoreductase N-terminal" evidence="9">
    <location>
        <begin position="4"/>
        <end position="206"/>
    </location>
</feature>
<dbReference type="InterPro" id="IPR036021">
    <property type="entry name" value="Tungsten_al_ferr_oxy-like_C"/>
</dbReference>
<dbReference type="GO" id="GO:0009055">
    <property type="term" value="F:electron transfer activity"/>
    <property type="evidence" value="ECO:0007669"/>
    <property type="project" value="InterPro"/>
</dbReference>
<dbReference type="Pfam" id="PF01314">
    <property type="entry name" value="AFOR_C"/>
    <property type="match status" value="1"/>
</dbReference>
<comment type="cofactor">
    <cofactor evidence="1">
        <name>[4Fe-4S] cluster</name>
        <dbReference type="ChEBI" id="CHEBI:49883"/>
    </cofactor>
</comment>
<gene>
    <name evidence="10" type="ORF">TheveDRAFT_1334</name>
</gene>
<dbReference type="InterPro" id="IPR036503">
    <property type="entry name" value="Ald_Fedxn_OxRdtase_N_sf"/>
</dbReference>
<evidence type="ECO:0000256" key="3">
    <source>
        <dbReference type="ARBA" id="ARBA00022485"/>
    </source>
</evidence>
<dbReference type="SUPFAM" id="SSF56228">
    <property type="entry name" value="Aldehyde ferredoxin oxidoreductase, N-terminal domain"/>
    <property type="match status" value="1"/>
</dbReference>
<dbReference type="GO" id="GO:0016625">
    <property type="term" value="F:oxidoreductase activity, acting on the aldehyde or oxo group of donors, iron-sulfur protein as acceptor"/>
    <property type="evidence" value="ECO:0007669"/>
    <property type="project" value="InterPro"/>
</dbReference>
<evidence type="ECO:0000256" key="4">
    <source>
        <dbReference type="ARBA" id="ARBA00022723"/>
    </source>
</evidence>
<dbReference type="Pfam" id="PF02730">
    <property type="entry name" value="AFOR_N"/>
    <property type="match status" value="1"/>
</dbReference>
<dbReference type="OrthoDB" id="9763894at2"/>
<dbReference type="Gene3D" id="3.60.9.10">
    <property type="entry name" value="Aldehyde ferredoxin oxidoreductase, N-terminal domain"/>
    <property type="match status" value="1"/>
</dbReference>
<dbReference type="InterPro" id="IPR013985">
    <property type="entry name" value="Ald_Fedxn_OxRdtase_dom3"/>
</dbReference>